<dbReference type="Proteomes" id="UP000283721">
    <property type="component" value="Unassembled WGS sequence"/>
</dbReference>
<dbReference type="EMBL" id="QSES01000037">
    <property type="protein sequence ID" value="RGZ88494.1"/>
    <property type="molecule type" value="Genomic_DNA"/>
</dbReference>
<comment type="caution">
    <text evidence="1">The sequence shown here is derived from an EMBL/GenBank/DDBJ whole genome shotgun (WGS) entry which is preliminary data.</text>
</comment>
<protein>
    <submittedName>
        <fullName evidence="1">Uncharacterized protein</fullName>
    </submittedName>
</protein>
<evidence type="ECO:0000313" key="1">
    <source>
        <dbReference type="EMBL" id="RGZ88494.1"/>
    </source>
</evidence>
<sequence length="405" mass="47128">MDWTKFNNHGESPNHAFEVMCNILFKCWLKKEYKDNISHFAFVNGSGGDGGVEAYGLLKSGEIIGVQSKWFPQKMEASQFKQIENSFYTAIKVRPELKRYIVCIPRDFTSKKMVKNNQVARDTEESKWINLCENINKEYPDVVIELWDETSIQEKLCLPETQGCYRYWFECSDVFETEILTSYQRAINSWAKTKYIPDLYSTGYIHDKLSSFTGSFEATKKKYDMTQNIYAIVQKLKRAYEDILRLQFPENEKALFEKVKSDISVLGEWLCIIREIGSLVASGSDIERENFEKKFELNCDSSELKDSSLHFSYYNHFHEVESILDNIEDDFEQFKRCMISDSHNKIIFLGNQGTGKTAGIVSEIDLMLQDKSFLPVLVQAKDYRKGDSWLSILTRTIVYQRHGVN</sequence>
<gene>
    <name evidence="1" type="ORF">DW967_14770</name>
</gene>
<organism evidence="1 2">
    <name type="scientific">Agathobacter rectalis</name>
    <dbReference type="NCBI Taxonomy" id="39491"/>
    <lineage>
        <taxon>Bacteria</taxon>
        <taxon>Bacillati</taxon>
        <taxon>Bacillota</taxon>
        <taxon>Clostridia</taxon>
        <taxon>Lachnospirales</taxon>
        <taxon>Lachnospiraceae</taxon>
        <taxon>Agathobacter</taxon>
    </lineage>
</organism>
<accession>A0A413Q3I7</accession>
<reference evidence="1 2" key="1">
    <citation type="submission" date="2018-08" db="EMBL/GenBank/DDBJ databases">
        <title>A genome reference for cultivated species of the human gut microbiota.</title>
        <authorList>
            <person name="Zou Y."/>
            <person name="Xue W."/>
            <person name="Luo G."/>
        </authorList>
    </citation>
    <scope>NUCLEOTIDE SEQUENCE [LARGE SCALE GENOMIC DNA]</scope>
    <source>
        <strain evidence="1 2">AM47-6BH</strain>
    </source>
</reference>
<proteinExistence type="predicted"/>
<name>A0A413Q3I7_9FIRM</name>
<dbReference type="AlphaFoldDB" id="A0A413Q3I7"/>
<evidence type="ECO:0000313" key="2">
    <source>
        <dbReference type="Proteomes" id="UP000283721"/>
    </source>
</evidence>